<reference evidence="2" key="1">
    <citation type="journal article" date="2023" name="Mol. Phylogenet. Evol.">
        <title>Genome-scale phylogeny and comparative genomics of the fungal order Sordariales.</title>
        <authorList>
            <person name="Hensen N."/>
            <person name="Bonometti L."/>
            <person name="Westerberg I."/>
            <person name="Brannstrom I.O."/>
            <person name="Guillou S."/>
            <person name="Cros-Aarteil S."/>
            <person name="Calhoun S."/>
            <person name="Haridas S."/>
            <person name="Kuo A."/>
            <person name="Mondo S."/>
            <person name="Pangilinan J."/>
            <person name="Riley R."/>
            <person name="LaButti K."/>
            <person name="Andreopoulos B."/>
            <person name="Lipzen A."/>
            <person name="Chen C."/>
            <person name="Yan M."/>
            <person name="Daum C."/>
            <person name="Ng V."/>
            <person name="Clum A."/>
            <person name="Steindorff A."/>
            <person name="Ohm R.A."/>
            <person name="Martin F."/>
            <person name="Silar P."/>
            <person name="Natvig D.O."/>
            <person name="Lalanne C."/>
            <person name="Gautier V."/>
            <person name="Ament-Velasquez S.L."/>
            <person name="Kruys A."/>
            <person name="Hutchinson M.I."/>
            <person name="Powell A.J."/>
            <person name="Barry K."/>
            <person name="Miller A.N."/>
            <person name="Grigoriev I.V."/>
            <person name="Debuchy R."/>
            <person name="Gladieux P."/>
            <person name="Hiltunen Thoren M."/>
            <person name="Johannesson H."/>
        </authorList>
    </citation>
    <scope>NUCLEOTIDE SEQUENCE</scope>
    <source>
        <strain evidence="2">PSN324</strain>
    </source>
</reference>
<protein>
    <submittedName>
        <fullName evidence="2">Glyoxalase/Bleomycin resistance protein/Dihydroxybiphenyl dioxygenase</fullName>
    </submittedName>
</protein>
<dbReference type="Pfam" id="PF00903">
    <property type="entry name" value="Glyoxalase"/>
    <property type="match status" value="1"/>
</dbReference>
<proteinExistence type="predicted"/>
<keyword evidence="2" id="KW-0223">Dioxygenase</keyword>
<name>A0AAV9H958_9PEZI</name>
<dbReference type="EMBL" id="MU865123">
    <property type="protein sequence ID" value="KAK4457307.1"/>
    <property type="molecule type" value="Genomic_DNA"/>
</dbReference>
<dbReference type="Proteomes" id="UP001321749">
    <property type="component" value="Unassembled WGS sequence"/>
</dbReference>
<dbReference type="PANTHER" id="PTHR35006:SF2">
    <property type="entry name" value="GLYOXALASE FAMILY PROTEIN (AFU_ORTHOLOGUE AFUA_5G14830)"/>
    <property type="match status" value="1"/>
</dbReference>
<dbReference type="PANTHER" id="PTHR35006">
    <property type="entry name" value="GLYOXALASE FAMILY PROTEIN (AFU_ORTHOLOGUE AFUA_5G14830)"/>
    <property type="match status" value="1"/>
</dbReference>
<comment type="caution">
    <text evidence="2">The sequence shown here is derived from an EMBL/GenBank/DDBJ whole genome shotgun (WGS) entry which is preliminary data.</text>
</comment>
<sequence>MPIHHVSLPTGTSNYTVMRDFYLGSLQPFGYKVYMEQQGCFCGLQAPRGGPDIWLHCGGGDFPRLDASLSAEENLKGKSRVHVAIEVGSRNKVDEWYRAALKAGGICNGAPGERSYAKGYYAAFVLDPLGNNIEAVYFNPLWLQAMKAAPALLMGLAGVIFGRFVLG</sequence>
<keyword evidence="2" id="KW-0560">Oxidoreductase</keyword>
<keyword evidence="3" id="KW-1185">Reference proteome</keyword>
<dbReference type="Gene3D" id="3.10.180.10">
    <property type="entry name" value="2,3-Dihydroxybiphenyl 1,2-Dioxygenase, domain 1"/>
    <property type="match status" value="1"/>
</dbReference>
<dbReference type="PROSITE" id="PS51819">
    <property type="entry name" value="VOC"/>
    <property type="match status" value="1"/>
</dbReference>
<organism evidence="2 3">
    <name type="scientific">Cladorrhinum samala</name>
    <dbReference type="NCBI Taxonomy" id="585594"/>
    <lineage>
        <taxon>Eukaryota</taxon>
        <taxon>Fungi</taxon>
        <taxon>Dikarya</taxon>
        <taxon>Ascomycota</taxon>
        <taxon>Pezizomycotina</taxon>
        <taxon>Sordariomycetes</taxon>
        <taxon>Sordariomycetidae</taxon>
        <taxon>Sordariales</taxon>
        <taxon>Podosporaceae</taxon>
        <taxon>Cladorrhinum</taxon>
    </lineage>
</organism>
<accession>A0AAV9H958</accession>
<evidence type="ECO:0000313" key="2">
    <source>
        <dbReference type="EMBL" id="KAK4457307.1"/>
    </source>
</evidence>
<dbReference type="GO" id="GO:0051213">
    <property type="term" value="F:dioxygenase activity"/>
    <property type="evidence" value="ECO:0007669"/>
    <property type="project" value="UniProtKB-KW"/>
</dbReference>
<dbReference type="SUPFAM" id="SSF54593">
    <property type="entry name" value="Glyoxalase/Bleomycin resistance protein/Dihydroxybiphenyl dioxygenase"/>
    <property type="match status" value="1"/>
</dbReference>
<evidence type="ECO:0000313" key="3">
    <source>
        <dbReference type="Proteomes" id="UP001321749"/>
    </source>
</evidence>
<dbReference type="InterPro" id="IPR037523">
    <property type="entry name" value="VOC_core"/>
</dbReference>
<reference evidence="2" key="2">
    <citation type="submission" date="2023-06" db="EMBL/GenBank/DDBJ databases">
        <authorList>
            <consortium name="Lawrence Berkeley National Laboratory"/>
            <person name="Mondo S.J."/>
            <person name="Hensen N."/>
            <person name="Bonometti L."/>
            <person name="Westerberg I."/>
            <person name="Brannstrom I.O."/>
            <person name="Guillou S."/>
            <person name="Cros-Aarteil S."/>
            <person name="Calhoun S."/>
            <person name="Haridas S."/>
            <person name="Kuo A."/>
            <person name="Pangilinan J."/>
            <person name="Riley R."/>
            <person name="Labutti K."/>
            <person name="Andreopoulos B."/>
            <person name="Lipzen A."/>
            <person name="Chen C."/>
            <person name="Yanf M."/>
            <person name="Daum C."/>
            <person name="Ng V."/>
            <person name="Clum A."/>
            <person name="Steindorff A."/>
            <person name="Ohm R."/>
            <person name="Martin F."/>
            <person name="Silar P."/>
            <person name="Natvig D."/>
            <person name="Lalanne C."/>
            <person name="Gautier V."/>
            <person name="Ament-Velasquez S.L."/>
            <person name="Kruys A."/>
            <person name="Hutchinson M.I."/>
            <person name="Powell A.J."/>
            <person name="Barry K."/>
            <person name="Miller A.N."/>
            <person name="Grigoriev I.V."/>
            <person name="Debuchy R."/>
            <person name="Gladieux P."/>
            <person name="Thoren M.H."/>
            <person name="Johannesson H."/>
        </authorList>
    </citation>
    <scope>NUCLEOTIDE SEQUENCE</scope>
    <source>
        <strain evidence="2">PSN324</strain>
    </source>
</reference>
<dbReference type="AlphaFoldDB" id="A0AAV9H958"/>
<dbReference type="CDD" id="cd07262">
    <property type="entry name" value="VOC_like"/>
    <property type="match status" value="1"/>
</dbReference>
<gene>
    <name evidence="2" type="ORF">QBC42DRAFT_236664</name>
</gene>
<dbReference type="InterPro" id="IPR029068">
    <property type="entry name" value="Glyas_Bleomycin-R_OHBP_Dase"/>
</dbReference>
<feature type="domain" description="VOC" evidence="1">
    <location>
        <begin position="2"/>
        <end position="138"/>
    </location>
</feature>
<evidence type="ECO:0000259" key="1">
    <source>
        <dbReference type="PROSITE" id="PS51819"/>
    </source>
</evidence>
<dbReference type="InterPro" id="IPR004360">
    <property type="entry name" value="Glyas_Fos-R_dOase_dom"/>
</dbReference>